<dbReference type="RefSeq" id="WP_106208678.1">
    <property type="nucleotide sequence ID" value="NZ_PVTL01000001.1"/>
</dbReference>
<sequence length="100" mass="9973">MSEGDPPPLTGLARVVSLAAIMFTVVAGTIFVMVIVLGSGGDTTLAAVFGPVAIGATILGLASAVSATVRARTRVLGILCLLVLLPCVVLSLLTLVALNT</sequence>
<protein>
    <submittedName>
        <fullName evidence="2">Uncharacterized protein</fullName>
    </submittedName>
</protein>
<keyword evidence="1" id="KW-0812">Transmembrane</keyword>
<organism evidence="2 3">
    <name type="scientific">Glaciihabitans tibetensis</name>
    <dbReference type="NCBI Taxonomy" id="1266600"/>
    <lineage>
        <taxon>Bacteria</taxon>
        <taxon>Bacillati</taxon>
        <taxon>Actinomycetota</taxon>
        <taxon>Actinomycetes</taxon>
        <taxon>Micrococcales</taxon>
        <taxon>Microbacteriaceae</taxon>
        <taxon>Glaciihabitans</taxon>
    </lineage>
</organism>
<dbReference type="AlphaFoldDB" id="A0A2T0VI79"/>
<reference evidence="2 3" key="1">
    <citation type="submission" date="2018-03" db="EMBL/GenBank/DDBJ databases">
        <title>Genomic Encyclopedia of Type Strains, Phase III (KMG-III): the genomes of soil and plant-associated and newly described type strains.</title>
        <authorList>
            <person name="Whitman W."/>
        </authorList>
    </citation>
    <scope>NUCLEOTIDE SEQUENCE [LARGE SCALE GENOMIC DNA]</scope>
    <source>
        <strain evidence="2 3">CGMCC 1.12484</strain>
    </source>
</reference>
<proteinExistence type="predicted"/>
<dbReference type="Proteomes" id="UP000237983">
    <property type="component" value="Unassembled WGS sequence"/>
</dbReference>
<feature type="transmembrane region" description="Helical" evidence="1">
    <location>
        <begin position="76"/>
        <end position="98"/>
    </location>
</feature>
<keyword evidence="1" id="KW-0472">Membrane</keyword>
<dbReference type="EMBL" id="PVTL01000001">
    <property type="protein sequence ID" value="PRY69922.1"/>
    <property type="molecule type" value="Genomic_DNA"/>
</dbReference>
<keyword evidence="3" id="KW-1185">Reference proteome</keyword>
<evidence type="ECO:0000313" key="2">
    <source>
        <dbReference type="EMBL" id="PRY69922.1"/>
    </source>
</evidence>
<evidence type="ECO:0000256" key="1">
    <source>
        <dbReference type="SAM" id="Phobius"/>
    </source>
</evidence>
<accession>A0A2T0VI79</accession>
<evidence type="ECO:0000313" key="3">
    <source>
        <dbReference type="Proteomes" id="UP000237983"/>
    </source>
</evidence>
<gene>
    <name evidence="2" type="ORF">B0I08_10144</name>
</gene>
<feature type="transmembrane region" description="Helical" evidence="1">
    <location>
        <begin position="44"/>
        <end position="64"/>
    </location>
</feature>
<keyword evidence="1" id="KW-1133">Transmembrane helix</keyword>
<feature type="transmembrane region" description="Helical" evidence="1">
    <location>
        <begin position="12"/>
        <end position="38"/>
    </location>
</feature>
<comment type="caution">
    <text evidence="2">The sequence shown here is derived from an EMBL/GenBank/DDBJ whole genome shotgun (WGS) entry which is preliminary data.</text>
</comment>
<name>A0A2T0VI79_9MICO</name>